<dbReference type="Pfam" id="PF11154">
    <property type="entry name" value="DUF2934"/>
    <property type="match status" value="1"/>
</dbReference>
<protein>
    <submittedName>
        <fullName evidence="1">DUF2934 domain-containing protein</fullName>
    </submittedName>
</protein>
<reference evidence="2" key="1">
    <citation type="journal article" date="2021" name="ISME J.">
        <title>Evolutionary origin and ecological implication of a unique nif island in free-living Bradyrhizobium lineages.</title>
        <authorList>
            <person name="Tao J."/>
        </authorList>
    </citation>
    <scope>NUCLEOTIDE SEQUENCE [LARGE SCALE GENOMIC DNA]</scope>
    <source>
        <strain evidence="2">SZCCT0434</strain>
    </source>
</reference>
<dbReference type="Proteomes" id="UP001315278">
    <property type="component" value="Unassembled WGS sequence"/>
</dbReference>
<dbReference type="RefSeq" id="WP_212494459.1">
    <property type="nucleotide sequence ID" value="NZ_JAFCJH010000044.1"/>
</dbReference>
<accession>A0ABS5FSJ6</accession>
<comment type="caution">
    <text evidence="1">The sequence shown here is derived from an EMBL/GenBank/DDBJ whole genome shotgun (WGS) entry which is preliminary data.</text>
</comment>
<dbReference type="InterPro" id="IPR021327">
    <property type="entry name" value="DUF2934"/>
</dbReference>
<keyword evidence="2" id="KW-1185">Reference proteome</keyword>
<evidence type="ECO:0000313" key="2">
    <source>
        <dbReference type="Proteomes" id="UP001315278"/>
    </source>
</evidence>
<evidence type="ECO:0000313" key="1">
    <source>
        <dbReference type="EMBL" id="MBR0799804.1"/>
    </source>
</evidence>
<organism evidence="1 2">
    <name type="scientific">Bradyrhizobium jicamae</name>
    <dbReference type="NCBI Taxonomy" id="280332"/>
    <lineage>
        <taxon>Bacteria</taxon>
        <taxon>Pseudomonadati</taxon>
        <taxon>Pseudomonadota</taxon>
        <taxon>Alphaproteobacteria</taxon>
        <taxon>Hyphomicrobiales</taxon>
        <taxon>Nitrobacteraceae</taxon>
        <taxon>Bradyrhizobium</taxon>
    </lineage>
</organism>
<sequence length="53" mass="6197">MNKRIDEAVAARAYELWEKAGRPEGRDEEFWHLAEQELLNEDKGSPLRTPETL</sequence>
<gene>
    <name evidence="1" type="ORF">JQ615_30975</name>
</gene>
<name>A0ABS5FSJ6_9BRAD</name>
<proteinExistence type="predicted"/>
<dbReference type="EMBL" id="JAFCJH010000044">
    <property type="protein sequence ID" value="MBR0799804.1"/>
    <property type="molecule type" value="Genomic_DNA"/>
</dbReference>